<gene>
    <name evidence="2" type="primary">Hypp4629</name>
    <name evidence="2" type="ORF">BLAG_LOCUS23409</name>
</gene>
<feature type="region of interest" description="Disordered" evidence="1">
    <location>
        <begin position="1"/>
        <end position="42"/>
    </location>
</feature>
<organism evidence="2 3">
    <name type="scientific">Branchiostoma lanceolatum</name>
    <name type="common">Common lancelet</name>
    <name type="synonym">Amphioxus lanceolatum</name>
    <dbReference type="NCBI Taxonomy" id="7740"/>
    <lineage>
        <taxon>Eukaryota</taxon>
        <taxon>Metazoa</taxon>
        <taxon>Chordata</taxon>
        <taxon>Cephalochordata</taxon>
        <taxon>Leptocardii</taxon>
        <taxon>Amphioxiformes</taxon>
        <taxon>Branchiostomatidae</taxon>
        <taxon>Branchiostoma</taxon>
    </lineage>
</organism>
<name>A0A8K0F1M5_BRALA</name>
<dbReference type="EMBL" id="OV696693">
    <property type="protein sequence ID" value="CAH1271342.1"/>
    <property type="molecule type" value="Genomic_DNA"/>
</dbReference>
<sequence>MSRNLGYDSSPERYWLRSSSSSVGQRDDSSSRDGDSMDTESFEIRFDVENDCTGSKSCQGPAAMALSEGNGRIRSKQHLPESKKIKKAITKAEKEKKGRRWSSRSVGEDFRRKLFAGGKELDS</sequence>
<feature type="compositionally biased region" description="Basic and acidic residues" evidence="1">
    <location>
        <begin position="25"/>
        <end position="35"/>
    </location>
</feature>
<keyword evidence="3" id="KW-1185">Reference proteome</keyword>
<evidence type="ECO:0000313" key="2">
    <source>
        <dbReference type="EMBL" id="CAH1271342.1"/>
    </source>
</evidence>
<evidence type="ECO:0000313" key="3">
    <source>
        <dbReference type="Proteomes" id="UP000838412"/>
    </source>
</evidence>
<protein>
    <submittedName>
        <fullName evidence="2">Hypp4629 protein</fullName>
    </submittedName>
</protein>
<proteinExistence type="predicted"/>
<dbReference type="Proteomes" id="UP000838412">
    <property type="component" value="Chromosome 8"/>
</dbReference>
<reference evidence="2" key="1">
    <citation type="submission" date="2022-01" db="EMBL/GenBank/DDBJ databases">
        <authorList>
            <person name="Braso-Vives M."/>
        </authorList>
    </citation>
    <scope>NUCLEOTIDE SEQUENCE</scope>
</reference>
<evidence type="ECO:0000256" key="1">
    <source>
        <dbReference type="SAM" id="MobiDB-lite"/>
    </source>
</evidence>
<feature type="region of interest" description="Disordered" evidence="1">
    <location>
        <begin position="60"/>
        <end position="105"/>
    </location>
</feature>
<dbReference type="AlphaFoldDB" id="A0A8K0F1M5"/>
<accession>A0A8K0F1M5</accession>
<dbReference type="OrthoDB" id="10432855at2759"/>